<dbReference type="Proteomes" id="UP000009183">
    <property type="component" value="Chromosome 13"/>
</dbReference>
<protein>
    <submittedName>
        <fullName evidence="2">Uncharacterized protein</fullName>
    </submittedName>
</protein>
<gene>
    <name evidence="2" type="ordered locus">VIT_13s0156g00530</name>
</gene>
<accession>F6HPU9</accession>
<evidence type="ECO:0000256" key="1">
    <source>
        <dbReference type="SAM" id="Phobius"/>
    </source>
</evidence>
<sequence length="70" mass="8034">MRKVEVSIPPHPFGVFISVLGIFFFREASSLKQILKRSRGGLNPSAHILDANSCHFLMEEIRIKGRQRRI</sequence>
<organism evidence="2 3">
    <name type="scientific">Vitis vinifera</name>
    <name type="common">Grape</name>
    <dbReference type="NCBI Taxonomy" id="29760"/>
    <lineage>
        <taxon>Eukaryota</taxon>
        <taxon>Viridiplantae</taxon>
        <taxon>Streptophyta</taxon>
        <taxon>Embryophyta</taxon>
        <taxon>Tracheophyta</taxon>
        <taxon>Spermatophyta</taxon>
        <taxon>Magnoliopsida</taxon>
        <taxon>eudicotyledons</taxon>
        <taxon>Gunneridae</taxon>
        <taxon>Pentapetalae</taxon>
        <taxon>rosids</taxon>
        <taxon>Vitales</taxon>
        <taxon>Vitaceae</taxon>
        <taxon>Viteae</taxon>
        <taxon>Vitis</taxon>
    </lineage>
</organism>
<reference evidence="3" key="1">
    <citation type="journal article" date="2007" name="Nature">
        <title>The grapevine genome sequence suggests ancestral hexaploidization in major angiosperm phyla.</title>
        <authorList>
            <consortium name="The French-Italian Public Consortium for Grapevine Genome Characterization."/>
            <person name="Jaillon O."/>
            <person name="Aury J.-M."/>
            <person name="Noel B."/>
            <person name="Policriti A."/>
            <person name="Clepet C."/>
            <person name="Casagrande A."/>
            <person name="Choisne N."/>
            <person name="Aubourg S."/>
            <person name="Vitulo N."/>
            <person name="Jubin C."/>
            <person name="Vezzi A."/>
            <person name="Legeai F."/>
            <person name="Hugueney P."/>
            <person name="Dasilva C."/>
            <person name="Horner D."/>
            <person name="Mica E."/>
            <person name="Jublot D."/>
            <person name="Poulain J."/>
            <person name="Bruyere C."/>
            <person name="Billault A."/>
            <person name="Segurens B."/>
            <person name="Gouyvenoux M."/>
            <person name="Ugarte E."/>
            <person name="Cattonaro F."/>
            <person name="Anthouard V."/>
            <person name="Vico V."/>
            <person name="Del Fabbro C."/>
            <person name="Alaux M."/>
            <person name="Di Gaspero G."/>
            <person name="Dumas V."/>
            <person name="Felice N."/>
            <person name="Paillard S."/>
            <person name="Juman I."/>
            <person name="Moroldo M."/>
            <person name="Scalabrin S."/>
            <person name="Canaguier A."/>
            <person name="Le Clainche I."/>
            <person name="Malacrida G."/>
            <person name="Durand E."/>
            <person name="Pesole G."/>
            <person name="Laucou V."/>
            <person name="Chatelet P."/>
            <person name="Merdinoglu D."/>
            <person name="Delledonne M."/>
            <person name="Pezzotti M."/>
            <person name="Lecharny A."/>
            <person name="Scarpelli C."/>
            <person name="Artiguenave F."/>
            <person name="Pe M.E."/>
            <person name="Valle G."/>
            <person name="Morgante M."/>
            <person name="Caboche M."/>
            <person name="Adam-Blondon A.-F."/>
            <person name="Weissenbach J."/>
            <person name="Quetier F."/>
            <person name="Wincker P."/>
        </authorList>
    </citation>
    <scope>NUCLEOTIDE SEQUENCE [LARGE SCALE GENOMIC DNA]</scope>
    <source>
        <strain evidence="3">cv. Pinot noir / PN40024</strain>
    </source>
</reference>
<feature type="transmembrane region" description="Helical" evidence="1">
    <location>
        <begin position="12"/>
        <end position="29"/>
    </location>
</feature>
<dbReference type="PaxDb" id="29760-VIT_13s0156g00530.t01"/>
<evidence type="ECO:0000313" key="2">
    <source>
        <dbReference type="EMBL" id="CCB56705.1"/>
    </source>
</evidence>
<dbReference type="EMBL" id="FN596003">
    <property type="protein sequence ID" value="CCB56705.1"/>
    <property type="molecule type" value="Genomic_DNA"/>
</dbReference>
<keyword evidence="1" id="KW-0812">Transmembrane</keyword>
<proteinExistence type="predicted"/>
<dbReference type="InParanoid" id="F6HPU9"/>
<dbReference type="HOGENOM" id="CLU_2763027_0_0_1"/>
<name>F6HPU9_VITVI</name>
<keyword evidence="3" id="KW-1185">Reference proteome</keyword>
<dbReference type="AlphaFoldDB" id="F6HPU9"/>
<evidence type="ECO:0000313" key="3">
    <source>
        <dbReference type="Proteomes" id="UP000009183"/>
    </source>
</evidence>
<keyword evidence="1" id="KW-1133">Transmembrane helix</keyword>
<keyword evidence="1" id="KW-0472">Membrane</keyword>